<proteinExistence type="predicted"/>
<dbReference type="EMBL" id="JARYMX010000006">
    <property type="protein sequence ID" value="KAJ9545053.1"/>
    <property type="molecule type" value="Genomic_DNA"/>
</dbReference>
<feature type="region of interest" description="Disordered" evidence="1">
    <location>
        <begin position="273"/>
        <end position="312"/>
    </location>
</feature>
<feature type="compositionally biased region" description="Polar residues" evidence="1">
    <location>
        <begin position="303"/>
        <end position="312"/>
    </location>
</feature>
<dbReference type="InterPro" id="IPR012340">
    <property type="entry name" value="NA-bd_OB-fold"/>
</dbReference>
<evidence type="ECO:0000313" key="3">
    <source>
        <dbReference type="EMBL" id="KAJ9545053.1"/>
    </source>
</evidence>
<dbReference type="AlphaFoldDB" id="A0AA38SMD7"/>
<dbReference type="Proteomes" id="UP001172457">
    <property type="component" value="Chromosome 6"/>
</dbReference>
<evidence type="ECO:0000259" key="2">
    <source>
        <dbReference type="Pfam" id="PF08646"/>
    </source>
</evidence>
<gene>
    <name evidence="3" type="ORF">OSB04_024760</name>
</gene>
<name>A0AA38SMD7_9ASTR</name>
<evidence type="ECO:0000256" key="1">
    <source>
        <dbReference type="SAM" id="MobiDB-lite"/>
    </source>
</evidence>
<comment type="caution">
    <text evidence="3">The sequence shown here is derived from an EMBL/GenBank/DDBJ whole genome shotgun (WGS) entry which is preliminary data.</text>
</comment>
<reference evidence="3" key="1">
    <citation type="submission" date="2023-03" db="EMBL/GenBank/DDBJ databases">
        <title>Chromosome-scale reference genome and RAD-based genetic map of yellow starthistle (Centaurea solstitialis) reveal putative structural variation and QTLs associated with invader traits.</title>
        <authorList>
            <person name="Reatini B."/>
            <person name="Cang F.A."/>
            <person name="Jiang Q."/>
            <person name="Mckibben M.T.W."/>
            <person name="Barker M.S."/>
            <person name="Rieseberg L.H."/>
            <person name="Dlugosch K.M."/>
        </authorList>
    </citation>
    <scope>NUCLEOTIDE SEQUENCE</scope>
    <source>
        <strain evidence="3">CAN-66</strain>
        <tissue evidence="3">Leaf</tissue>
    </source>
</reference>
<feature type="compositionally biased region" description="Polar residues" evidence="1">
    <location>
        <begin position="278"/>
        <end position="294"/>
    </location>
</feature>
<feature type="domain" description="Replication factor A C-terminal" evidence="2">
    <location>
        <begin position="178"/>
        <end position="257"/>
    </location>
</feature>
<keyword evidence="4" id="KW-1185">Reference proteome</keyword>
<evidence type="ECO:0000313" key="4">
    <source>
        <dbReference type="Proteomes" id="UP001172457"/>
    </source>
</evidence>
<dbReference type="InterPro" id="IPR013955">
    <property type="entry name" value="Rep_factor-A_C"/>
</dbReference>
<protein>
    <recommendedName>
        <fullName evidence="2">Replication factor A C-terminal domain-containing protein</fullName>
    </recommendedName>
</protein>
<dbReference type="SUPFAM" id="SSF50249">
    <property type="entry name" value="Nucleic acid-binding proteins"/>
    <property type="match status" value="1"/>
</dbReference>
<organism evidence="3 4">
    <name type="scientific">Centaurea solstitialis</name>
    <name type="common">yellow star-thistle</name>
    <dbReference type="NCBI Taxonomy" id="347529"/>
    <lineage>
        <taxon>Eukaryota</taxon>
        <taxon>Viridiplantae</taxon>
        <taxon>Streptophyta</taxon>
        <taxon>Embryophyta</taxon>
        <taxon>Tracheophyta</taxon>
        <taxon>Spermatophyta</taxon>
        <taxon>Magnoliopsida</taxon>
        <taxon>eudicotyledons</taxon>
        <taxon>Gunneridae</taxon>
        <taxon>Pentapetalae</taxon>
        <taxon>asterids</taxon>
        <taxon>campanulids</taxon>
        <taxon>Asterales</taxon>
        <taxon>Asteraceae</taxon>
        <taxon>Carduoideae</taxon>
        <taxon>Cardueae</taxon>
        <taxon>Centaureinae</taxon>
        <taxon>Centaurea</taxon>
    </lineage>
</organism>
<dbReference type="Gene3D" id="2.40.50.140">
    <property type="entry name" value="Nucleic acid-binding proteins"/>
    <property type="match status" value="1"/>
</dbReference>
<sequence>MTYNIGHGNPCYCIAHNPFNMHTFQQYKRYYISNAVVIRNQAKYVVGPYQFSWVLNNRTLVEEISDPIPLMLPCKFNFTPFNKLHKYAESDIYQDVRGIVVHCLPTYDQGPDLATRRDIIFHKAEVQELFETKDFKNNHLLLPYPIHEDITPITKVVDSFGTLKSSWVTDELSLPMQERGFFYTGCANCHKAVEADTTWIVNCPSCKTESEIIAMSRMLVTIEDSTGSIQATIYTANVEKFIPFTSTKLKEAEENYRGMKQTRVNIIKAYSPKKTPVHTKSTPRYDMSQATTHESPSEEKHASTSQPISVTTEKLIVSDMKEARPMKKPNWVFSVRNSKVKGSGQNLVSPECIAI</sequence>
<dbReference type="Pfam" id="PF08646">
    <property type="entry name" value="Rep_fac-A_C"/>
    <property type="match status" value="1"/>
</dbReference>
<accession>A0AA38SMD7</accession>